<dbReference type="EMBL" id="JAHFYH010000171">
    <property type="protein sequence ID" value="KAH0210417.1"/>
    <property type="molecule type" value="Genomic_DNA"/>
</dbReference>
<name>A0A9P8G6V1_AURME</name>
<feature type="compositionally biased region" description="Basic and acidic residues" evidence="1">
    <location>
        <begin position="132"/>
        <end position="143"/>
    </location>
</feature>
<reference evidence="2" key="1">
    <citation type="journal article" date="2021" name="J Fungi (Basel)">
        <title>Virulence traits and population genomics of the black yeast Aureobasidium melanogenum.</title>
        <authorList>
            <person name="Cernosa A."/>
            <person name="Sun X."/>
            <person name="Gostincar C."/>
            <person name="Fang C."/>
            <person name="Gunde-Cimerman N."/>
            <person name="Song Z."/>
        </authorList>
    </citation>
    <scope>NUCLEOTIDE SEQUENCE</scope>
    <source>
        <strain evidence="2">EXF-8016</strain>
    </source>
</reference>
<organism evidence="2 3">
    <name type="scientific">Aureobasidium melanogenum</name>
    <name type="common">Aureobasidium pullulans var. melanogenum</name>
    <dbReference type="NCBI Taxonomy" id="46634"/>
    <lineage>
        <taxon>Eukaryota</taxon>
        <taxon>Fungi</taxon>
        <taxon>Dikarya</taxon>
        <taxon>Ascomycota</taxon>
        <taxon>Pezizomycotina</taxon>
        <taxon>Dothideomycetes</taxon>
        <taxon>Dothideomycetidae</taxon>
        <taxon>Dothideales</taxon>
        <taxon>Saccotheciaceae</taxon>
        <taxon>Aureobasidium</taxon>
    </lineage>
</organism>
<accession>A0A9P8G6V1</accession>
<sequence length="183" mass="21162">MSSAELQYNWLWCDDNEKVTAWFLNEPDHHEYQFFYSSFINVVNRAWELLRHKNAIIRPLDEEMINLLSQDPIPVEMLIETLKKYNRLIGGTKGYLKGKGLIKFQDVAPELSAVKNGEIELRKKVRSFCKKQDKAEQKTMKDEDMVDVEAAPTEAASNNSERPVTFELAIVGGKKYDEDQDMA</sequence>
<protein>
    <submittedName>
        <fullName evidence="2">Uncharacterized protein</fullName>
    </submittedName>
</protein>
<evidence type="ECO:0000313" key="3">
    <source>
        <dbReference type="Proteomes" id="UP000767238"/>
    </source>
</evidence>
<feature type="region of interest" description="Disordered" evidence="1">
    <location>
        <begin position="132"/>
        <end position="162"/>
    </location>
</feature>
<evidence type="ECO:0000256" key="1">
    <source>
        <dbReference type="SAM" id="MobiDB-lite"/>
    </source>
</evidence>
<reference evidence="2" key="2">
    <citation type="submission" date="2021-08" db="EMBL/GenBank/DDBJ databases">
        <authorList>
            <person name="Gostincar C."/>
            <person name="Sun X."/>
            <person name="Song Z."/>
            <person name="Gunde-Cimerman N."/>
        </authorList>
    </citation>
    <scope>NUCLEOTIDE SEQUENCE</scope>
    <source>
        <strain evidence="2">EXF-8016</strain>
    </source>
</reference>
<dbReference type="OrthoDB" id="3932969at2759"/>
<dbReference type="Proteomes" id="UP000767238">
    <property type="component" value="Unassembled WGS sequence"/>
</dbReference>
<comment type="caution">
    <text evidence="2">The sequence shown here is derived from an EMBL/GenBank/DDBJ whole genome shotgun (WGS) entry which is preliminary data.</text>
</comment>
<gene>
    <name evidence="2" type="ORF">KCV03_g10055</name>
</gene>
<proteinExistence type="predicted"/>
<evidence type="ECO:0000313" key="2">
    <source>
        <dbReference type="EMBL" id="KAH0210417.1"/>
    </source>
</evidence>
<feature type="non-terminal residue" evidence="2">
    <location>
        <position position="183"/>
    </location>
</feature>
<dbReference type="AlphaFoldDB" id="A0A9P8G6V1"/>